<proteinExistence type="predicted"/>
<accession>A0A1G8GKF5</accession>
<protein>
    <submittedName>
        <fullName evidence="1">Alcohol dehydrogenase, propanol-preferring</fullName>
    </submittedName>
</protein>
<dbReference type="SUPFAM" id="SSF50129">
    <property type="entry name" value="GroES-like"/>
    <property type="match status" value="1"/>
</dbReference>
<sequence length="42" mass="4933">MLPKTMRAAVIREFGSLLKIEEVEVNRPGRNEILICLFLIRY</sequence>
<reference evidence="2" key="1">
    <citation type="submission" date="2016-10" db="EMBL/GenBank/DDBJ databases">
        <authorList>
            <person name="Varghese N."/>
            <person name="Submissions S."/>
        </authorList>
    </citation>
    <scope>NUCLEOTIDE SEQUENCE [LARGE SCALE GENOMIC DNA]</scope>
    <source>
        <strain evidence="2">CGMCC 1.2747</strain>
    </source>
</reference>
<dbReference type="InterPro" id="IPR011032">
    <property type="entry name" value="GroES-like_sf"/>
</dbReference>
<dbReference type="STRING" id="178355.SAMN04488062_11853"/>
<dbReference type="EMBL" id="FNDB01000018">
    <property type="protein sequence ID" value="SDH94852.1"/>
    <property type="molecule type" value="Genomic_DNA"/>
</dbReference>
<gene>
    <name evidence="1" type="ORF">SAMN04488062_11853</name>
</gene>
<name>A0A1G8GKF5_9FLAO</name>
<keyword evidence="2" id="KW-1185">Reference proteome</keyword>
<dbReference type="AlphaFoldDB" id="A0A1G8GKF5"/>
<evidence type="ECO:0000313" key="2">
    <source>
        <dbReference type="Proteomes" id="UP000199274"/>
    </source>
</evidence>
<dbReference type="Proteomes" id="UP000199274">
    <property type="component" value="Unassembled WGS sequence"/>
</dbReference>
<evidence type="ECO:0000313" key="1">
    <source>
        <dbReference type="EMBL" id="SDH94852.1"/>
    </source>
</evidence>
<dbReference type="Gene3D" id="3.90.180.10">
    <property type="entry name" value="Medium-chain alcohol dehydrogenases, catalytic domain"/>
    <property type="match status" value="1"/>
</dbReference>
<organism evidence="1 2">
    <name type="scientific">Flavobacterium omnivorum</name>
    <dbReference type="NCBI Taxonomy" id="178355"/>
    <lineage>
        <taxon>Bacteria</taxon>
        <taxon>Pseudomonadati</taxon>
        <taxon>Bacteroidota</taxon>
        <taxon>Flavobacteriia</taxon>
        <taxon>Flavobacteriales</taxon>
        <taxon>Flavobacteriaceae</taxon>
        <taxon>Flavobacterium</taxon>
    </lineage>
</organism>